<dbReference type="AlphaFoldDB" id="A0A811MUH3"/>
<protein>
    <submittedName>
        <fullName evidence="2">Uncharacterized protein</fullName>
    </submittedName>
</protein>
<comment type="caution">
    <text evidence="2">The sequence shown here is derived from an EMBL/GenBank/DDBJ whole genome shotgun (WGS) entry which is preliminary data.</text>
</comment>
<gene>
    <name evidence="2" type="ORF">NCGR_LOCUS9286</name>
</gene>
<proteinExistence type="predicted"/>
<keyword evidence="3" id="KW-1185">Reference proteome</keyword>
<evidence type="ECO:0000313" key="2">
    <source>
        <dbReference type="EMBL" id="CAD6213769.1"/>
    </source>
</evidence>
<name>A0A811MUH3_9POAL</name>
<feature type="region of interest" description="Disordered" evidence="1">
    <location>
        <begin position="1"/>
        <end position="45"/>
    </location>
</feature>
<reference evidence="2" key="1">
    <citation type="submission" date="2020-10" db="EMBL/GenBank/DDBJ databases">
        <authorList>
            <person name="Han B."/>
            <person name="Lu T."/>
            <person name="Zhao Q."/>
            <person name="Huang X."/>
            <person name="Zhao Y."/>
        </authorList>
    </citation>
    <scope>NUCLEOTIDE SEQUENCE</scope>
</reference>
<evidence type="ECO:0000256" key="1">
    <source>
        <dbReference type="SAM" id="MobiDB-lite"/>
    </source>
</evidence>
<dbReference type="Proteomes" id="UP000604825">
    <property type="component" value="Unassembled WGS sequence"/>
</dbReference>
<accession>A0A811MUH3</accession>
<feature type="compositionally biased region" description="Low complexity" evidence="1">
    <location>
        <begin position="7"/>
        <end position="41"/>
    </location>
</feature>
<sequence length="98" mass="9760">MPPNESKPTPKIAATAAAAPKLTSTTGTAAAPKASRSSSASPCLFSMRGGELTDGVAGDVGKAAALLTGVPRNVTLTPFAGAFHPTTKASEAPRELVR</sequence>
<evidence type="ECO:0000313" key="3">
    <source>
        <dbReference type="Proteomes" id="UP000604825"/>
    </source>
</evidence>
<organism evidence="2 3">
    <name type="scientific">Miscanthus lutarioriparius</name>
    <dbReference type="NCBI Taxonomy" id="422564"/>
    <lineage>
        <taxon>Eukaryota</taxon>
        <taxon>Viridiplantae</taxon>
        <taxon>Streptophyta</taxon>
        <taxon>Embryophyta</taxon>
        <taxon>Tracheophyta</taxon>
        <taxon>Spermatophyta</taxon>
        <taxon>Magnoliopsida</taxon>
        <taxon>Liliopsida</taxon>
        <taxon>Poales</taxon>
        <taxon>Poaceae</taxon>
        <taxon>PACMAD clade</taxon>
        <taxon>Panicoideae</taxon>
        <taxon>Andropogonodae</taxon>
        <taxon>Andropogoneae</taxon>
        <taxon>Saccharinae</taxon>
        <taxon>Miscanthus</taxon>
    </lineage>
</organism>
<dbReference type="EMBL" id="CAJGYO010000002">
    <property type="protein sequence ID" value="CAD6213769.1"/>
    <property type="molecule type" value="Genomic_DNA"/>
</dbReference>